<dbReference type="Gene3D" id="3.90.550.10">
    <property type="entry name" value="Spore Coat Polysaccharide Biosynthesis Protein SpsA, Chain A"/>
    <property type="match status" value="1"/>
</dbReference>
<dbReference type="InterPro" id="IPR029044">
    <property type="entry name" value="Nucleotide-diphossugar_trans"/>
</dbReference>
<organism evidence="2 3">
    <name type="scientific">Candidatus Ordinivivax streblomastigis</name>
    <dbReference type="NCBI Taxonomy" id="2540710"/>
    <lineage>
        <taxon>Bacteria</taxon>
        <taxon>Pseudomonadati</taxon>
        <taxon>Bacteroidota</taxon>
        <taxon>Bacteroidia</taxon>
        <taxon>Bacteroidales</taxon>
        <taxon>Candidatus Ordinivivax</taxon>
    </lineage>
</organism>
<accession>A0A5M8NZL3</accession>
<dbReference type="SUPFAM" id="SSF53448">
    <property type="entry name" value="Nucleotide-diphospho-sugar transferases"/>
    <property type="match status" value="1"/>
</dbReference>
<dbReference type="InterPro" id="IPR001173">
    <property type="entry name" value="Glyco_trans_2-like"/>
</dbReference>
<dbReference type="EMBL" id="SNRX01000016">
    <property type="protein sequence ID" value="KAA6301591.1"/>
    <property type="molecule type" value="Genomic_DNA"/>
</dbReference>
<reference evidence="2 3" key="1">
    <citation type="submission" date="2019-03" db="EMBL/GenBank/DDBJ databases">
        <title>Single cell metagenomics reveals metabolic interactions within the superorganism composed of flagellate Streblomastix strix and complex community of Bacteroidetes bacteria on its surface.</title>
        <authorList>
            <person name="Treitli S.C."/>
            <person name="Kolisko M."/>
            <person name="Husnik F."/>
            <person name="Keeling P."/>
            <person name="Hampl V."/>
        </authorList>
    </citation>
    <scope>NUCLEOTIDE SEQUENCE [LARGE SCALE GENOMIC DNA]</scope>
    <source>
        <strain evidence="2">St1</strain>
    </source>
</reference>
<dbReference type="Proteomes" id="UP000324575">
    <property type="component" value="Unassembled WGS sequence"/>
</dbReference>
<name>A0A5M8NZL3_9BACT</name>
<comment type="caution">
    <text evidence="2">The sequence shown here is derived from an EMBL/GenBank/DDBJ whole genome shotgun (WGS) entry which is preliminary data.</text>
</comment>
<evidence type="ECO:0000313" key="2">
    <source>
        <dbReference type="EMBL" id="KAA6301591.1"/>
    </source>
</evidence>
<evidence type="ECO:0000313" key="3">
    <source>
        <dbReference type="Proteomes" id="UP000324575"/>
    </source>
</evidence>
<gene>
    <name evidence="2" type="ORF">EZS26_002197</name>
</gene>
<protein>
    <recommendedName>
        <fullName evidence="1">Glycosyltransferase 2-like domain-containing protein</fullName>
    </recommendedName>
</protein>
<evidence type="ECO:0000259" key="1">
    <source>
        <dbReference type="Pfam" id="PF00535"/>
    </source>
</evidence>
<sequence>MLSILLPIYNFPCLDLVRDLAAQARQMDVPIEIICIDDYSSQYKEDNRPIQNIPACTYIELTANIGRSRIRNLLASKAQYDYVLFIDCDSKISTSGYIQNYIKEMQQYDIVAGGRLYESSPPSDTAYYLHWKYGSVREPKPDHRQDKVFTSNNFIIKKEIIEKYPFNEQIVRYGHEDSFFQMALEKDRLFIHYINNPVIHIGLETTVRFFAKTRESMMNLRDLYVGGAIAETDIPKIRLLKSYLRIKRYRAQTVFSMFYPLIHFLNYKINFSRHPNLLLLDLYKLAYFIRILAFTDENNS</sequence>
<feature type="domain" description="Glycosyltransferase 2-like" evidence="1">
    <location>
        <begin position="3"/>
        <end position="164"/>
    </location>
</feature>
<dbReference type="AlphaFoldDB" id="A0A5M8NZL3"/>
<dbReference type="Pfam" id="PF00535">
    <property type="entry name" value="Glycos_transf_2"/>
    <property type="match status" value="1"/>
</dbReference>
<proteinExistence type="predicted"/>